<gene>
    <name evidence="1" type="ORF">K3G42_008664</name>
</gene>
<name>A0ACB8EPJ7_9SAUR</name>
<organism evidence="1 2">
    <name type="scientific">Sphaerodactylus townsendi</name>
    <dbReference type="NCBI Taxonomy" id="933632"/>
    <lineage>
        <taxon>Eukaryota</taxon>
        <taxon>Metazoa</taxon>
        <taxon>Chordata</taxon>
        <taxon>Craniata</taxon>
        <taxon>Vertebrata</taxon>
        <taxon>Euteleostomi</taxon>
        <taxon>Lepidosauria</taxon>
        <taxon>Squamata</taxon>
        <taxon>Bifurcata</taxon>
        <taxon>Gekkota</taxon>
        <taxon>Sphaerodactylidae</taxon>
        <taxon>Sphaerodactylus</taxon>
    </lineage>
</organism>
<evidence type="ECO:0000313" key="2">
    <source>
        <dbReference type="Proteomes" id="UP000827872"/>
    </source>
</evidence>
<dbReference type="Proteomes" id="UP000827872">
    <property type="component" value="Linkage Group LG07"/>
</dbReference>
<sequence>MDEMNSDCGEKGLSAEMLETPRSKLTQTLKRAERFTEEKEMHEAQREWIRCVALTRIIYGNGHWRVAQAFANLAHSYLMITDKAFCPGFLAQVLQHANSAKVILSMGGGTPPKSTEEKRELLSTFLMTFYTLGAEWVMEELKGTTWEEATEWKISEKDLAAALGRARLLQNKPMMAMEHFKKAIGAVVSAGGEMAPELIDLYQEIAHIEQVQKNHNKSIGYLLMAHCVALAVHTKFSTEAASTALLLAKAYAATGEQKHAETTEMYFTESLAAYKAALGSDHSQTISALEDFSKWLVHVGKREQAYDLLQESFTAQSDLCSDFNEKAAERFYIMGGICLAERKMKEGYQWLSKCAEIQAAVYGPRHRKSKEIQKLLKLLETSSVVREGSRQLTQQQQKASSQTLC</sequence>
<accession>A0ACB8EPJ7</accession>
<keyword evidence="2" id="KW-1185">Reference proteome</keyword>
<proteinExistence type="predicted"/>
<reference evidence="1" key="1">
    <citation type="submission" date="2021-08" db="EMBL/GenBank/DDBJ databases">
        <title>The first chromosome-level gecko genome reveals the dynamic sex chromosomes of Neotropical dwarf geckos (Sphaerodactylidae: Sphaerodactylus).</title>
        <authorList>
            <person name="Pinto B.J."/>
            <person name="Keating S.E."/>
            <person name="Gamble T."/>
        </authorList>
    </citation>
    <scope>NUCLEOTIDE SEQUENCE</scope>
    <source>
        <strain evidence="1">TG3544</strain>
    </source>
</reference>
<dbReference type="EMBL" id="CM037620">
    <property type="protein sequence ID" value="KAH7994510.1"/>
    <property type="molecule type" value="Genomic_DNA"/>
</dbReference>
<comment type="caution">
    <text evidence="1">The sequence shown here is derived from an EMBL/GenBank/DDBJ whole genome shotgun (WGS) entry which is preliminary data.</text>
</comment>
<protein>
    <submittedName>
        <fullName evidence="1">Uncharacterized protein</fullName>
    </submittedName>
</protein>
<evidence type="ECO:0000313" key="1">
    <source>
        <dbReference type="EMBL" id="KAH7994510.1"/>
    </source>
</evidence>